<dbReference type="PANTHER" id="PTHR37302">
    <property type="entry name" value="SLR1116 PROTEIN"/>
    <property type="match status" value="1"/>
</dbReference>
<proteinExistence type="inferred from homology"/>
<dbReference type="Gene3D" id="1.20.120.450">
    <property type="entry name" value="dinb family like domain"/>
    <property type="match status" value="1"/>
</dbReference>
<evidence type="ECO:0000256" key="1">
    <source>
        <dbReference type="ARBA" id="ARBA00008635"/>
    </source>
</evidence>
<dbReference type="InterPro" id="IPR034660">
    <property type="entry name" value="DinB/YfiT-like"/>
</dbReference>
<accession>A0A1T5NKW2</accession>
<feature type="binding site" evidence="3">
    <location>
        <position position="132"/>
    </location>
    <ligand>
        <name>a divalent metal cation</name>
        <dbReference type="ChEBI" id="CHEBI:60240"/>
    </ligand>
</feature>
<dbReference type="STRING" id="393003.SAMN05660461_1951"/>
<keyword evidence="5" id="KW-1185">Reference proteome</keyword>
<protein>
    <submittedName>
        <fullName evidence="4">Uncharacterized damage-inducible protein DinB (Forms a four-helix bundle)</fullName>
    </submittedName>
</protein>
<dbReference type="RefSeq" id="WP_079469175.1">
    <property type="nucleotide sequence ID" value="NZ_FUZZ01000001.1"/>
</dbReference>
<evidence type="ECO:0000256" key="2">
    <source>
        <dbReference type="ARBA" id="ARBA00022723"/>
    </source>
</evidence>
<evidence type="ECO:0000313" key="4">
    <source>
        <dbReference type="EMBL" id="SKD00778.1"/>
    </source>
</evidence>
<dbReference type="Pfam" id="PF05163">
    <property type="entry name" value="DinB"/>
    <property type="match status" value="1"/>
</dbReference>
<dbReference type="GO" id="GO:0046872">
    <property type="term" value="F:metal ion binding"/>
    <property type="evidence" value="ECO:0007669"/>
    <property type="project" value="UniProtKB-KW"/>
</dbReference>
<gene>
    <name evidence="4" type="ORF">SAMN05660461_1951</name>
</gene>
<sequence length="167" mass="19676">MNLQNLVTNYAGYNLSVNQQFVNWLSRKSDEQLHQEAPSSFSSILKTLNHIWGMEEYWYSIICQKPDFVNRYGIEDLKREEVFQGLVNRSQILAEDIKSFSERDLVEKIKVVSPWFEANQSRYEYIQHFVNHGTYHRGQIVTIGRNIGITDAPGTDYLFFNLMKEQE</sequence>
<dbReference type="EMBL" id="FUZZ01000001">
    <property type="protein sequence ID" value="SKD00778.1"/>
    <property type="molecule type" value="Genomic_DNA"/>
</dbReference>
<reference evidence="4 5" key="1">
    <citation type="submission" date="2017-02" db="EMBL/GenBank/DDBJ databases">
        <authorList>
            <person name="Peterson S.W."/>
        </authorList>
    </citation>
    <scope>NUCLEOTIDE SEQUENCE [LARGE SCALE GENOMIC DNA]</scope>
    <source>
        <strain evidence="4 5">DSM 18108</strain>
    </source>
</reference>
<comment type="similarity">
    <text evidence="1">Belongs to the DinB family.</text>
</comment>
<keyword evidence="2 3" id="KW-0479">Metal-binding</keyword>
<dbReference type="Proteomes" id="UP000190166">
    <property type="component" value="Unassembled WGS sequence"/>
</dbReference>
<feature type="binding site" evidence="3">
    <location>
        <position position="50"/>
    </location>
    <ligand>
        <name>a divalent metal cation</name>
        <dbReference type="ChEBI" id="CHEBI:60240"/>
    </ligand>
</feature>
<organism evidence="4 5">
    <name type="scientific">Chitinophaga ginsengisegetis</name>
    <dbReference type="NCBI Taxonomy" id="393003"/>
    <lineage>
        <taxon>Bacteria</taxon>
        <taxon>Pseudomonadati</taxon>
        <taxon>Bacteroidota</taxon>
        <taxon>Chitinophagia</taxon>
        <taxon>Chitinophagales</taxon>
        <taxon>Chitinophagaceae</taxon>
        <taxon>Chitinophaga</taxon>
    </lineage>
</organism>
<evidence type="ECO:0000313" key="5">
    <source>
        <dbReference type="Proteomes" id="UP000190166"/>
    </source>
</evidence>
<dbReference type="SUPFAM" id="SSF109854">
    <property type="entry name" value="DinB/YfiT-like putative metalloenzymes"/>
    <property type="match status" value="1"/>
</dbReference>
<evidence type="ECO:0000256" key="3">
    <source>
        <dbReference type="PIRSR" id="PIRSR607837-1"/>
    </source>
</evidence>
<name>A0A1T5NKW2_9BACT</name>
<feature type="binding site" evidence="3">
    <location>
        <position position="136"/>
    </location>
    <ligand>
        <name>a divalent metal cation</name>
        <dbReference type="ChEBI" id="CHEBI:60240"/>
    </ligand>
</feature>
<dbReference type="AlphaFoldDB" id="A0A1T5NKW2"/>
<dbReference type="InterPro" id="IPR007837">
    <property type="entry name" value="DinB"/>
</dbReference>
<dbReference type="PANTHER" id="PTHR37302:SF3">
    <property type="entry name" value="DAMAGE-INDUCIBLE PROTEIN DINB"/>
    <property type="match status" value="1"/>
</dbReference>